<keyword evidence="8" id="KW-1185">Reference proteome</keyword>
<accession>A0AAN4Z4P1</accession>
<feature type="transmembrane region" description="Helical" evidence="5">
    <location>
        <begin position="56"/>
        <end position="78"/>
    </location>
</feature>
<dbReference type="AlphaFoldDB" id="A0AAN4Z4P1"/>
<dbReference type="GO" id="GO:0005222">
    <property type="term" value="F:intracellularly cAMP-activated cation channel activity"/>
    <property type="evidence" value="ECO:0007669"/>
    <property type="project" value="TreeGrafter"/>
</dbReference>
<feature type="non-terminal residue" evidence="7">
    <location>
        <position position="1"/>
    </location>
</feature>
<dbReference type="InterPro" id="IPR050866">
    <property type="entry name" value="CNG_cation_channel"/>
</dbReference>
<proteinExistence type="predicted"/>
<feature type="transmembrane region" description="Helical" evidence="5">
    <location>
        <begin position="26"/>
        <end position="49"/>
    </location>
</feature>
<evidence type="ECO:0000313" key="8">
    <source>
        <dbReference type="Proteomes" id="UP001328107"/>
    </source>
</evidence>
<dbReference type="GO" id="GO:0044877">
    <property type="term" value="F:protein-containing complex binding"/>
    <property type="evidence" value="ECO:0007669"/>
    <property type="project" value="TreeGrafter"/>
</dbReference>
<dbReference type="Proteomes" id="UP001328107">
    <property type="component" value="Unassembled WGS sequence"/>
</dbReference>
<dbReference type="Gene3D" id="1.10.287.70">
    <property type="match status" value="1"/>
</dbReference>
<feature type="domain" description="Ion transport" evidence="6">
    <location>
        <begin position="28"/>
        <end position="200"/>
    </location>
</feature>
<dbReference type="GO" id="GO:0005886">
    <property type="term" value="C:plasma membrane"/>
    <property type="evidence" value="ECO:0007669"/>
    <property type="project" value="TreeGrafter"/>
</dbReference>
<dbReference type="GO" id="GO:0017071">
    <property type="term" value="C:intracellular cyclic nucleotide activated cation channel complex"/>
    <property type="evidence" value="ECO:0007669"/>
    <property type="project" value="TreeGrafter"/>
</dbReference>
<dbReference type="PANTHER" id="PTHR45638">
    <property type="entry name" value="CYCLIC NUCLEOTIDE-GATED CATION CHANNEL SUBUNIT A"/>
    <property type="match status" value="1"/>
</dbReference>
<evidence type="ECO:0000256" key="5">
    <source>
        <dbReference type="SAM" id="Phobius"/>
    </source>
</evidence>
<sequence>IKKEEIRISLVRRIIFFTLNETGWPFYLWTCLVAAGAVYNLVMVVALVFRDIHDHFYLEFLSFNFAFDFIFLFDVFLMTRVEIIHNGVQVTEVKELLQLRMRNSEFFLDLLCLLPTDLLLFFKSDLSLLRINRLLKIYRLLQFASLTEMRATAPNLFRLSKLVFICFIIFHWNGCLYFFFSIWYDYENADIEDWIFSWDKIPDPIIVACDQWEEGEECDTTVPHSLRHLTDWENATDEIEDEMAYWANRS</sequence>
<evidence type="ECO:0000256" key="2">
    <source>
        <dbReference type="ARBA" id="ARBA00022692"/>
    </source>
</evidence>
<keyword evidence="4 5" id="KW-0472">Membrane</keyword>
<feature type="non-terminal residue" evidence="7">
    <location>
        <position position="250"/>
    </location>
</feature>
<comment type="caution">
    <text evidence="7">The sequence shown here is derived from an EMBL/GenBank/DDBJ whole genome shotgun (WGS) entry which is preliminary data.</text>
</comment>
<protein>
    <recommendedName>
        <fullName evidence="6">Ion transport domain-containing protein</fullName>
    </recommendedName>
</protein>
<keyword evidence="3 5" id="KW-1133">Transmembrane helix</keyword>
<keyword evidence="2 5" id="KW-0812">Transmembrane</keyword>
<name>A0AAN4Z4P1_9BILA</name>
<dbReference type="Pfam" id="PF00520">
    <property type="entry name" value="Ion_trans"/>
    <property type="match status" value="1"/>
</dbReference>
<dbReference type="GO" id="GO:0030553">
    <property type="term" value="F:cGMP binding"/>
    <property type="evidence" value="ECO:0007669"/>
    <property type="project" value="TreeGrafter"/>
</dbReference>
<reference evidence="8" key="1">
    <citation type="submission" date="2022-10" db="EMBL/GenBank/DDBJ databases">
        <title>Genome assembly of Pristionchus species.</title>
        <authorList>
            <person name="Yoshida K."/>
            <person name="Sommer R.J."/>
        </authorList>
    </citation>
    <scope>NUCLEOTIDE SEQUENCE [LARGE SCALE GENOMIC DNA]</scope>
    <source>
        <strain evidence="8">RS5460</strain>
    </source>
</reference>
<dbReference type="InterPro" id="IPR005821">
    <property type="entry name" value="Ion_trans_dom"/>
</dbReference>
<evidence type="ECO:0000313" key="7">
    <source>
        <dbReference type="EMBL" id="GMR34238.1"/>
    </source>
</evidence>
<dbReference type="SUPFAM" id="SSF81324">
    <property type="entry name" value="Voltage-gated potassium channels"/>
    <property type="match status" value="1"/>
</dbReference>
<evidence type="ECO:0000259" key="6">
    <source>
        <dbReference type="Pfam" id="PF00520"/>
    </source>
</evidence>
<feature type="transmembrane region" description="Helical" evidence="5">
    <location>
        <begin position="162"/>
        <end position="184"/>
    </location>
</feature>
<evidence type="ECO:0000256" key="1">
    <source>
        <dbReference type="ARBA" id="ARBA00004141"/>
    </source>
</evidence>
<dbReference type="GO" id="GO:0005223">
    <property type="term" value="F:intracellularly cGMP-activated cation channel activity"/>
    <property type="evidence" value="ECO:0007669"/>
    <property type="project" value="TreeGrafter"/>
</dbReference>
<organism evidence="7 8">
    <name type="scientific">Pristionchus mayeri</name>
    <dbReference type="NCBI Taxonomy" id="1317129"/>
    <lineage>
        <taxon>Eukaryota</taxon>
        <taxon>Metazoa</taxon>
        <taxon>Ecdysozoa</taxon>
        <taxon>Nematoda</taxon>
        <taxon>Chromadorea</taxon>
        <taxon>Rhabditida</taxon>
        <taxon>Rhabditina</taxon>
        <taxon>Diplogasteromorpha</taxon>
        <taxon>Diplogasteroidea</taxon>
        <taxon>Neodiplogasteridae</taxon>
        <taxon>Pristionchus</taxon>
    </lineage>
</organism>
<dbReference type="PANTHER" id="PTHR45638:SF5">
    <property type="entry name" value="CYCLIC NUCLEOTIDE-BINDING DOMAIN-CONTAINING PROTEIN"/>
    <property type="match status" value="1"/>
</dbReference>
<comment type="subcellular location">
    <subcellularLocation>
        <location evidence="1">Membrane</location>
        <topology evidence="1">Multi-pass membrane protein</topology>
    </subcellularLocation>
</comment>
<evidence type="ECO:0000256" key="4">
    <source>
        <dbReference type="ARBA" id="ARBA00023136"/>
    </source>
</evidence>
<evidence type="ECO:0000256" key="3">
    <source>
        <dbReference type="ARBA" id="ARBA00022989"/>
    </source>
</evidence>
<dbReference type="EMBL" id="BTRK01000001">
    <property type="protein sequence ID" value="GMR34238.1"/>
    <property type="molecule type" value="Genomic_DNA"/>
</dbReference>
<gene>
    <name evidence="7" type="ORF">PMAYCL1PPCAC_04433</name>
</gene>